<comment type="caution">
    <text evidence="1">The sequence shown here is derived from an EMBL/GenBank/DDBJ whole genome shotgun (WGS) entry which is preliminary data.</text>
</comment>
<name>A0A2A4TB06_9DELT</name>
<dbReference type="EMBL" id="NVSR01000002">
    <property type="protein sequence ID" value="PCI30713.1"/>
    <property type="molecule type" value="Genomic_DNA"/>
</dbReference>
<accession>A0A2A4TB06</accession>
<gene>
    <name evidence="1" type="ORF">COB67_00750</name>
</gene>
<proteinExistence type="predicted"/>
<sequence length="151" mass="17208">MKKVEPWPLGIFIVYLLFASLLLGKLVLSQQDDVELVSSDYYERGVEYQAQIERIKRSKALTESISISAFMGQKQIKVILPETFKVQGVTGSINFFRPSNGKLDFSLPLVTNQEGVQVIPTGGIQTGFWRIRIRWTMKGLEYYQEEAINLS</sequence>
<dbReference type="Proteomes" id="UP000218113">
    <property type="component" value="Unassembled WGS sequence"/>
</dbReference>
<reference evidence="2" key="1">
    <citation type="submission" date="2017-08" db="EMBL/GenBank/DDBJ databases">
        <title>A dynamic microbial community with high functional redundancy inhabits the cold, oxic subseafloor aquifer.</title>
        <authorList>
            <person name="Tully B.J."/>
            <person name="Wheat C.G."/>
            <person name="Glazer B.T."/>
            <person name="Huber J.A."/>
        </authorList>
    </citation>
    <scope>NUCLEOTIDE SEQUENCE [LARGE SCALE GENOMIC DNA]</scope>
</reference>
<evidence type="ECO:0000313" key="2">
    <source>
        <dbReference type="Proteomes" id="UP000218113"/>
    </source>
</evidence>
<dbReference type="InterPro" id="IPR008620">
    <property type="entry name" value="FixH"/>
</dbReference>
<dbReference type="AlphaFoldDB" id="A0A2A4TB06"/>
<evidence type="ECO:0008006" key="3">
    <source>
        <dbReference type="Google" id="ProtNLM"/>
    </source>
</evidence>
<organism evidence="1 2">
    <name type="scientific">SAR324 cluster bacterium</name>
    <dbReference type="NCBI Taxonomy" id="2024889"/>
    <lineage>
        <taxon>Bacteria</taxon>
        <taxon>Deltaproteobacteria</taxon>
        <taxon>SAR324 cluster</taxon>
    </lineage>
</organism>
<dbReference type="Pfam" id="PF05751">
    <property type="entry name" value="FixH"/>
    <property type="match status" value="1"/>
</dbReference>
<protein>
    <recommendedName>
        <fullName evidence="3">Nitrogen fixation protein FixH</fullName>
    </recommendedName>
</protein>
<evidence type="ECO:0000313" key="1">
    <source>
        <dbReference type="EMBL" id="PCI30713.1"/>
    </source>
</evidence>